<dbReference type="SUPFAM" id="SSF48452">
    <property type="entry name" value="TPR-like"/>
    <property type="match status" value="1"/>
</dbReference>
<dbReference type="Proteomes" id="UP001054252">
    <property type="component" value="Unassembled WGS sequence"/>
</dbReference>
<evidence type="ECO:0000256" key="1">
    <source>
        <dbReference type="ARBA" id="ARBA00022803"/>
    </source>
</evidence>
<dbReference type="GO" id="GO:0031145">
    <property type="term" value="P:anaphase-promoting complex-dependent catabolic process"/>
    <property type="evidence" value="ECO:0007669"/>
    <property type="project" value="TreeGrafter"/>
</dbReference>
<evidence type="ECO:0000256" key="2">
    <source>
        <dbReference type="PROSITE-ProRule" id="PRU00339"/>
    </source>
</evidence>
<accession>A0AAV5JSE8</accession>
<dbReference type="SMART" id="SM00028">
    <property type="entry name" value="TPR"/>
    <property type="match status" value="3"/>
</dbReference>
<keyword evidence="1 2" id="KW-0802">TPR repeat</keyword>
<sequence>MDVYSNVLYTKECFSALSYLAHRVILTDKCGPETCCIIGNYYSLNGQHEKSVMYFKRALKLNKNYLSAWTLMGHEYVEMKNIPAAVDAYHCVVDIVLMIIEHAMAQCCETEQLHMVEEAIKCYRRAANCNDREAIALHQLAKLYKELGCSDEAAFYYKKDLEREDGN</sequence>
<name>A0AAV5JSE8_9ROSI</name>
<dbReference type="PROSITE" id="PS50005">
    <property type="entry name" value="TPR"/>
    <property type="match status" value="1"/>
</dbReference>
<dbReference type="Gene3D" id="1.25.40.10">
    <property type="entry name" value="Tetratricopeptide repeat domain"/>
    <property type="match status" value="3"/>
</dbReference>
<organism evidence="3 4">
    <name type="scientific">Rubroshorea leprosula</name>
    <dbReference type="NCBI Taxonomy" id="152421"/>
    <lineage>
        <taxon>Eukaryota</taxon>
        <taxon>Viridiplantae</taxon>
        <taxon>Streptophyta</taxon>
        <taxon>Embryophyta</taxon>
        <taxon>Tracheophyta</taxon>
        <taxon>Spermatophyta</taxon>
        <taxon>Magnoliopsida</taxon>
        <taxon>eudicotyledons</taxon>
        <taxon>Gunneridae</taxon>
        <taxon>Pentapetalae</taxon>
        <taxon>rosids</taxon>
        <taxon>malvids</taxon>
        <taxon>Malvales</taxon>
        <taxon>Dipterocarpaceae</taxon>
        <taxon>Rubroshorea</taxon>
    </lineage>
</organism>
<dbReference type="EMBL" id="BPVZ01000040">
    <property type="protein sequence ID" value="GKV14227.1"/>
    <property type="molecule type" value="Genomic_DNA"/>
</dbReference>
<evidence type="ECO:0000313" key="4">
    <source>
        <dbReference type="Proteomes" id="UP001054252"/>
    </source>
</evidence>
<feature type="repeat" description="TPR" evidence="2">
    <location>
        <begin position="32"/>
        <end position="65"/>
    </location>
</feature>
<proteinExistence type="predicted"/>
<dbReference type="GO" id="GO:0016567">
    <property type="term" value="P:protein ubiquitination"/>
    <property type="evidence" value="ECO:0007669"/>
    <property type="project" value="TreeGrafter"/>
</dbReference>
<dbReference type="PANTHER" id="PTHR12558:SF10">
    <property type="entry name" value="CELL DIVISION CYCLE PROTEIN 23 HOMOLOG"/>
    <property type="match status" value="1"/>
</dbReference>
<dbReference type="AlphaFoldDB" id="A0AAV5JSE8"/>
<comment type="caution">
    <text evidence="3">The sequence shown here is derived from an EMBL/GenBank/DDBJ whole genome shotgun (WGS) entry which is preliminary data.</text>
</comment>
<dbReference type="Pfam" id="PF13181">
    <property type="entry name" value="TPR_8"/>
    <property type="match status" value="2"/>
</dbReference>
<dbReference type="GO" id="GO:0045842">
    <property type="term" value="P:positive regulation of mitotic metaphase/anaphase transition"/>
    <property type="evidence" value="ECO:0007669"/>
    <property type="project" value="TreeGrafter"/>
</dbReference>
<keyword evidence="4" id="KW-1185">Reference proteome</keyword>
<dbReference type="GO" id="GO:0051301">
    <property type="term" value="P:cell division"/>
    <property type="evidence" value="ECO:0007669"/>
    <property type="project" value="TreeGrafter"/>
</dbReference>
<evidence type="ECO:0000313" key="3">
    <source>
        <dbReference type="EMBL" id="GKV14227.1"/>
    </source>
</evidence>
<dbReference type="PANTHER" id="PTHR12558">
    <property type="entry name" value="CELL DIVISION CYCLE 16,23,27"/>
    <property type="match status" value="1"/>
</dbReference>
<dbReference type="InterPro" id="IPR019734">
    <property type="entry name" value="TPR_rpt"/>
</dbReference>
<protein>
    <submittedName>
        <fullName evidence="3">Uncharacterized protein</fullName>
    </submittedName>
</protein>
<dbReference type="InterPro" id="IPR011990">
    <property type="entry name" value="TPR-like_helical_dom_sf"/>
</dbReference>
<gene>
    <name evidence="3" type="ORF">SLEP1_g25129</name>
</gene>
<dbReference type="GO" id="GO:0005680">
    <property type="term" value="C:anaphase-promoting complex"/>
    <property type="evidence" value="ECO:0007669"/>
    <property type="project" value="TreeGrafter"/>
</dbReference>
<reference evidence="3 4" key="1">
    <citation type="journal article" date="2021" name="Commun. Biol.">
        <title>The genome of Shorea leprosula (Dipterocarpaceae) highlights the ecological relevance of drought in aseasonal tropical rainforests.</title>
        <authorList>
            <person name="Ng K.K.S."/>
            <person name="Kobayashi M.J."/>
            <person name="Fawcett J.A."/>
            <person name="Hatakeyama M."/>
            <person name="Paape T."/>
            <person name="Ng C.H."/>
            <person name="Ang C.C."/>
            <person name="Tnah L.H."/>
            <person name="Lee C.T."/>
            <person name="Nishiyama T."/>
            <person name="Sese J."/>
            <person name="O'Brien M.J."/>
            <person name="Copetti D."/>
            <person name="Mohd Noor M.I."/>
            <person name="Ong R.C."/>
            <person name="Putra M."/>
            <person name="Sireger I.Z."/>
            <person name="Indrioko S."/>
            <person name="Kosugi Y."/>
            <person name="Izuno A."/>
            <person name="Isagi Y."/>
            <person name="Lee S.L."/>
            <person name="Shimizu K.K."/>
        </authorList>
    </citation>
    <scope>NUCLEOTIDE SEQUENCE [LARGE SCALE GENOMIC DNA]</scope>
    <source>
        <strain evidence="3">214</strain>
    </source>
</reference>